<comment type="caution">
    <text evidence="1">The sequence shown here is derived from an EMBL/GenBank/DDBJ whole genome shotgun (WGS) entry which is preliminary data.</text>
</comment>
<dbReference type="Proteomes" id="UP000326759">
    <property type="component" value="Unassembled WGS sequence"/>
</dbReference>
<dbReference type="InterPro" id="IPR008914">
    <property type="entry name" value="PEBP"/>
</dbReference>
<dbReference type="CDD" id="cd00866">
    <property type="entry name" value="PEBP_euk"/>
    <property type="match status" value="1"/>
</dbReference>
<organism evidence="1 2">
    <name type="scientific">Armadillidium nasatum</name>
    <dbReference type="NCBI Taxonomy" id="96803"/>
    <lineage>
        <taxon>Eukaryota</taxon>
        <taxon>Metazoa</taxon>
        <taxon>Ecdysozoa</taxon>
        <taxon>Arthropoda</taxon>
        <taxon>Crustacea</taxon>
        <taxon>Multicrustacea</taxon>
        <taxon>Malacostraca</taxon>
        <taxon>Eumalacostraca</taxon>
        <taxon>Peracarida</taxon>
        <taxon>Isopoda</taxon>
        <taxon>Oniscidea</taxon>
        <taxon>Crinocheta</taxon>
        <taxon>Armadillidiidae</taxon>
        <taxon>Armadillidium</taxon>
    </lineage>
</organism>
<gene>
    <name evidence="1" type="primary">OV16</name>
    <name evidence="1" type="ORF">Anas_01097</name>
</gene>
<accession>A0A5N5TM23</accession>
<dbReference type="OrthoDB" id="2506647at2759"/>
<dbReference type="InterPro" id="IPR036610">
    <property type="entry name" value="PEBP-like_sf"/>
</dbReference>
<sequence length="124" mass="14014">MEQHQVVPDVIDSVPSKVVNVSYNGAKVDLGNELTPTQVKDVPEISWEADDASYYTLIMTEEYFLKIPMPPSRKDPQYREILHWLVINIPGSDLNKGETLTPYRGSGPPKGTGIYELSIYILQY</sequence>
<protein>
    <submittedName>
        <fullName evidence="1">OV-16 antigen</fullName>
    </submittedName>
</protein>
<dbReference type="Pfam" id="PF01161">
    <property type="entry name" value="PBP"/>
    <property type="match status" value="1"/>
</dbReference>
<dbReference type="InterPro" id="IPR035810">
    <property type="entry name" value="PEBP_euk"/>
</dbReference>
<proteinExistence type="predicted"/>
<evidence type="ECO:0000313" key="1">
    <source>
        <dbReference type="EMBL" id="KAB7507234.1"/>
    </source>
</evidence>
<dbReference type="EMBL" id="SEYY01000443">
    <property type="protein sequence ID" value="KAB7507234.1"/>
    <property type="molecule type" value="Genomic_DNA"/>
</dbReference>
<dbReference type="PANTHER" id="PTHR11362:SF82">
    <property type="entry name" value="PHOSPHATIDYLETHANOLAMINE-BINDING PROTEIN 4"/>
    <property type="match status" value="1"/>
</dbReference>
<reference evidence="1 2" key="1">
    <citation type="journal article" date="2019" name="PLoS Biol.">
        <title>Sex chromosomes control vertical transmission of feminizing Wolbachia symbionts in an isopod.</title>
        <authorList>
            <person name="Becking T."/>
            <person name="Chebbi M.A."/>
            <person name="Giraud I."/>
            <person name="Moumen B."/>
            <person name="Laverre T."/>
            <person name="Caubet Y."/>
            <person name="Peccoud J."/>
            <person name="Gilbert C."/>
            <person name="Cordaux R."/>
        </authorList>
    </citation>
    <scope>NUCLEOTIDE SEQUENCE [LARGE SCALE GENOMIC DNA]</scope>
    <source>
        <strain evidence="1">ANa2</strain>
        <tissue evidence="1">Whole body excluding digestive tract and cuticle</tissue>
    </source>
</reference>
<evidence type="ECO:0000313" key="2">
    <source>
        <dbReference type="Proteomes" id="UP000326759"/>
    </source>
</evidence>
<dbReference type="PANTHER" id="PTHR11362">
    <property type="entry name" value="PHOSPHATIDYLETHANOLAMINE-BINDING PROTEIN"/>
    <property type="match status" value="1"/>
</dbReference>
<dbReference type="AlphaFoldDB" id="A0A5N5TM23"/>
<dbReference type="Gene3D" id="3.90.280.10">
    <property type="entry name" value="PEBP-like"/>
    <property type="match status" value="1"/>
</dbReference>
<dbReference type="SUPFAM" id="SSF49777">
    <property type="entry name" value="PEBP-like"/>
    <property type="match status" value="1"/>
</dbReference>
<keyword evidence="2" id="KW-1185">Reference proteome</keyword>
<name>A0A5N5TM23_9CRUS</name>